<keyword evidence="4" id="KW-1185">Reference proteome</keyword>
<gene>
    <name evidence="3" type="ORF">D3P08_10355</name>
</gene>
<dbReference type="AlphaFoldDB" id="A0A3A1UXU3"/>
<protein>
    <submittedName>
        <fullName evidence="3">Copper amine oxidase N-terminal domain-containing protein</fullName>
    </submittedName>
</protein>
<dbReference type="RefSeq" id="WP_119599625.1">
    <property type="nucleotide sequence ID" value="NZ_QXQA01000005.1"/>
</dbReference>
<proteinExistence type="predicted"/>
<dbReference type="Pfam" id="PF07833">
    <property type="entry name" value="Cu_amine_oxidN1"/>
    <property type="match status" value="1"/>
</dbReference>
<dbReference type="Proteomes" id="UP000266482">
    <property type="component" value="Unassembled WGS sequence"/>
</dbReference>
<organism evidence="3 4">
    <name type="scientific">Paenibacillus nanensis</name>
    <dbReference type="NCBI Taxonomy" id="393251"/>
    <lineage>
        <taxon>Bacteria</taxon>
        <taxon>Bacillati</taxon>
        <taxon>Bacillota</taxon>
        <taxon>Bacilli</taxon>
        <taxon>Bacillales</taxon>
        <taxon>Paenibacillaceae</taxon>
        <taxon>Paenibacillus</taxon>
    </lineage>
</organism>
<reference evidence="3 4" key="1">
    <citation type="submission" date="2018-09" db="EMBL/GenBank/DDBJ databases">
        <title>Paenibacillus aracenensis nov. sp. isolated from a cave in southern Spain.</title>
        <authorList>
            <person name="Jurado V."/>
            <person name="Gutierrez-Patricio S."/>
            <person name="Gonzalez-Pimentel J.L."/>
            <person name="Miller A.Z."/>
            <person name="Laiz L."/>
            <person name="Saiz-Jimenez C."/>
        </authorList>
    </citation>
    <scope>NUCLEOTIDE SEQUENCE [LARGE SCALE GENOMIC DNA]</scope>
    <source>
        <strain evidence="3 4">DSM 22867</strain>
    </source>
</reference>
<dbReference type="EMBL" id="QXQA01000005">
    <property type="protein sequence ID" value="RIX53045.1"/>
    <property type="molecule type" value="Genomic_DNA"/>
</dbReference>
<evidence type="ECO:0000313" key="3">
    <source>
        <dbReference type="EMBL" id="RIX53045.1"/>
    </source>
</evidence>
<name>A0A3A1UXU3_9BACL</name>
<keyword evidence="1" id="KW-0732">Signal</keyword>
<dbReference type="SUPFAM" id="SSF55383">
    <property type="entry name" value="Copper amine oxidase, domain N"/>
    <property type="match status" value="1"/>
</dbReference>
<accession>A0A3A1UXU3</accession>
<dbReference type="PROSITE" id="PS51257">
    <property type="entry name" value="PROKAR_LIPOPROTEIN"/>
    <property type="match status" value="1"/>
</dbReference>
<sequence>MKKVKVRRLGLFLLAMMLLIAAGCQSAGGIDFNQTIKNSLAVTASESKSTYEFQLALNEEALAEFSEDEEELELLKLLSRMKLELHETKVQDATRMSMTGSLVLGENQDTKIGFAMQTDENTLVIELDGAKEPFTFDLTGKTMMEQYGLEETEQEEPAVSEEAMTKIGHDMLDIIGEYGINNLPNPKDLKITPGTYPIGGVDTQLMKVEFAMDGEALWAWIRQYVDALIADRDGLETAVKGILELLESQPGLWDAVGEMDPIQDGVLDAPTIDEVAAETADAIAEGLADVKDELDYMEEEDQESLKLIFGEALQLNATVYIDHKLDIRKQQFELSYSPDEQAAEELMLPFTSLSLKTDNEQWNVNGAVAADKPVVTENAQPLEQIEQGYQFISLIEEDSDLYDLLKNKLHITRQTYDSFMYYNEPIVMPGYITVAAVRDIADAFGAEVTYDAKTKQITLYDQPTDTTIVFTSGSDAVKVNGQNEIWPTTVIVIDGTTYVPARRLAETLGAEIEWTELYEDYKTLTIEREL</sequence>
<evidence type="ECO:0000256" key="1">
    <source>
        <dbReference type="SAM" id="SignalP"/>
    </source>
</evidence>
<comment type="caution">
    <text evidence="3">The sequence shown here is derived from an EMBL/GenBank/DDBJ whole genome shotgun (WGS) entry which is preliminary data.</text>
</comment>
<dbReference type="InterPro" id="IPR012854">
    <property type="entry name" value="Cu_amine_oxidase-like_N"/>
</dbReference>
<feature type="chain" id="PRO_5039560871" evidence="1">
    <location>
        <begin position="27"/>
        <end position="530"/>
    </location>
</feature>
<feature type="signal peptide" evidence="1">
    <location>
        <begin position="1"/>
        <end position="26"/>
    </location>
</feature>
<feature type="domain" description="Copper amine oxidase-like N-terminal" evidence="2">
    <location>
        <begin position="433"/>
        <end position="516"/>
    </location>
</feature>
<evidence type="ECO:0000259" key="2">
    <source>
        <dbReference type="Pfam" id="PF07833"/>
    </source>
</evidence>
<dbReference type="OrthoDB" id="2811497at2"/>
<evidence type="ECO:0000313" key="4">
    <source>
        <dbReference type="Proteomes" id="UP000266482"/>
    </source>
</evidence>
<dbReference type="InterPro" id="IPR036582">
    <property type="entry name" value="Mao_N_sf"/>
</dbReference>
<dbReference type="Gene3D" id="3.30.457.10">
    <property type="entry name" value="Copper amine oxidase-like, N-terminal domain"/>
    <property type="match status" value="1"/>
</dbReference>